<dbReference type="RefSeq" id="WP_083482982.1">
    <property type="nucleotide sequence ID" value="NZ_LKAJ02000003.1"/>
</dbReference>
<reference evidence="1" key="1">
    <citation type="journal article" date="2016" name="Genome Announc.">
        <title>Draft Genome Sequences of Two Novel Amoeba-Resistant Intranuclear Bacteria, 'Candidatus Berkiella cookevillensis' and 'Candidatus Berkiella aquae'.</title>
        <authorList>
            <person name="Mehari Y.T."/>
            <person name="Arivett B.A."/>
            <person name="Farone A.L."/>
            <person name="Gunderson J.H."/>
            <person name="Farone M.B."/>
        </authorList>
    </citation>
    <scope>NUCLEOTIDE SEQUENCE</scope>
    <source>
        <strain evidence="1">HT99</strain>
    </source>
</reference>
<dbReference type="Proteomes" id="UP000051497">
    <property type="component" value="Unassembled WGS sequence"/>
</dbReference>
<comment type="caution">
    <text evidence="1">The sequence shown here is derived from an EMBL/GenBank/DDBJ whole genome shotgun (WGS) entry which is preliminary data.</text>
</comment>
<evidence type="ECO:0000313" key="2">
    <source>
        <dbReference type="Proteomes" id="UP000051497"/>
    </source>
</evidence>
<organism evidence="1 2">
    <name type="scientific">Candidatus Berkiella aquae</name>
    <dbReference type="NCBI Taxonomy" id="295108"/>
    <lineage>
        <taxon>Bacteria</taxon>
        <taxon>Pseudomonadati</taxon>
        <taxon>Pseudomonadota</taxon>
        <taxon>Gammaproteobacteria</taxon>
        <taxon>Candidatus Berkiellales</taxon>
        <taxon>Candidatus Berkiellaceae</taxon>
        <taxon>Candidatus Berkiella</taxon>
    </lineage>
</organism>
<proteinExistence type="predicted"/>
<dbReference type="EMBL" id="LKAJ02000003">
    <property type="protein sequence ID" value="MCS5712900.1"/>
    <property type="molecule type" value="Genomic_DNA"/>
</dbReference>
<gene>
    <name evidence="1" type="ORF">HT99x_015785</name>
</gene>
<sequence>MKLKSPCIDACRIDTRTHWCTGCGRTSVAENDSQPATICAG</sequence>
<accession>A0AAE3HZD2</accession>
<evidence type="ECO:0000313" key="1">
    <source>
        <dbReference type="EMBL" id="MCS5712900.1"/>
    </source>
</evidence>
<keyword evidence="2" id="KW-1185">Reference proteome</keyword>
<reference evidence="1" key="2">
    <citation type="submission" date="2021-06" db="EMBL/GenBank/DDBJ databases">
        <title>Genomic Description and Analysis of Intracellular Bacteria, Candidatus Berkiella cookevillensis and Candidatus Berkiella aquae.</title>
        <authorList>
            <person name="Kidane D.T."/>
            <person name="Mehari Y.T."/>
            <person name="Rice F.C."/>
            <person name="Arivett B.A."/>
            <person name="Farone A.L."/>
            <person name="Berk S.G."/>
            <person name="Farone M.B."/>
        </authorList>
    </citation>
    <scope>NUCLEOTIDE SEQUENCE</scope>
    <source>
        <strain evidence="1">HT99</strain>
    </source>
</reference>
<protein>
    <submittedName>
        <fullName evidence="1">DUF1289 domain-containing protein</fullName>
    </submittedName>
</protein>
<dbReference type="AlphaFoldDB" id="A0AAE3HZD2"/>
<dbReference type="Pfam" id="PF06945">
    <property type="entry name" value="DUF1289"/>
    <property type="match status" value="1"/>
</dbReference>
<name>A0AAE3HZD2_9GAMM</name>
<dbReference type="InterPro" id="IPR010710">
    <property type="entry name" value="DUF1289"/>
</dbReference>